<evidence type="ECO:0000313" key="1">
    <source>
        <dbReference type="EMBL" id="CAG8587020.1"/>
    </source>
</evidence>
<gene>
    <name evidence="1" type="ORF">ACOLOM_LOCUS6186</name>
</gene>
<keyword evidence="2" id="KW-1185">Reference proteome</keyword>
<dbReference type="EMBL" id="CAJVPT010012365">
    <property type="protein sequence ID" value="CAG8587020.1"/>
    <property type="molecule type" value="Genomic_DNA"/>
</dbReference>
<name>A0ACA9MFI9_9GLOM</name>
<proteinExistence type="predicted"/>
<comment type="caution">
    <text evidence="1">The sequence shown here is derived from an EMBL/GenBank/DDBJ whole genome shotgun (WGS) entry which is preliminary data.</text>
</comment>
<evidence type="ECO:0000313" key="2">
    <source>
        <dbReference type="Proteomes" id="UP000789525"/>
    </source>
</evidence>
<protein>
    <submittedName>
        <fullName evidence="1">13679_t:CDS:1</fullName>
    </submittedName>
</protein>
<dbReference type="Proteomes" id="UP000789525">
    <property type="component" value="Unassembled WGS sequence"/>
</dbReference>
<reference evidence="1" key="1">
    <citation type="submission" date="2021-06" db="EMBL/GenBank/DDBJ databases">
        <authorList>
            <person name="Kallberg Y."/>
            <person name="Tangrot J."/>
            <person name="Rosling A."/>
        </authorList>
    </citation>
    <scope>NUCLEOTIDE SEQUENCE</scope>
    <source>
        <strain evidence="1">CL356</strain>
    </source>
</reference>
<accession>A0ACA9MFI9</accession>
<organism evidence="1 2">
    <name type="scientific">Acaulospora colombiana</name>
    <dbReference type="NCBI Taxonomy" id="27376"/>
    <lineage>
        <taxon>Eukaryota</taxon>
        <taxon>Fungi</taxon>
        <taxon>Fungi incertae sedis</taxon>
        <taxon>Mucoromycota</taxon>
        <taxon>Glomeromycotina</taxon>
        <taxon>Glomeromycetes</taxon>
        <taxon>Diversisporales</taxon>
        <taxon>Acaulosporaceae</taxon>
        <taxon>Acaulospora</taxon>
    </lineage>
</organism>
<sequence>MHITRNGAEDIFGQGRKGRIEEYSCHENDQDSFYEVIAEDIGVQNISGGISAQQPRRLKRRIDRIITQMGGRTPKYGFNKLICKGDKEISTEIEEEIPAHGHQARKRKSVRVNKGEEIKAEVEINTKTNNGVYFAIEGMENLMKRAKRERGQQRWRI</sequence>